<proteinExistence type="predicted"/>
<accession>Q58N02</accession>
<dbReference type="OrthoDB" id="26528at10239"/>
<dbReference type="Proteomes" id="UP000000991">
    <property type="component" value="Segment"/>
</dbReference>
<dbReference type="Pfam" id="PF13759">
    <property type="entry name" value="2OG-FeII_Oxy_5"/>
    <property type="match status" value="1"/>
</dbReference>
<dbReference type="EMBL" id="AY939844">
    <property type="protein sequence ID" value="AAX44380.1"/>
    <property type="molecule type" value="Genomic_DNA"/>
</dbReference>
<name>Q58N02_BPPRM</name>
<dbReference type="Proteomes" id="UP000013923">
    <property type="component" value="Genome"/>
</dbReference>
<gene>
    <name evidence="2" type="ORF">PCMG_00002</name>
    <name evidence="1" type="ORF">PSSM2_002</name>
</gene>
<evidence type="ECO:0000313" key="1">
    <source>
        <dbReference type="EMBL" id="AAX44380.1"/>
    </source>
</evidence>
<sequence>MPTQAVFPIPIYYEQSIDEEYENIQSELYKIFNLVRFTNNNDNNHDLSLDRDDKLFSDNQIVKYKCNNLINFIHHSMVDYFKSLNISDNLEINHDYIIKNSWFTKTNKGQKAPLHYHGDADISGVYYLQTNGNDGNLNYHSPHRGLESSFIYSKIEHSLPMLLNQGLLALWPGNVWHDTLVNLTDHERISVSFNIQVSRKGFKVDPDQSY</sequence>
<evidence type="ECO:0008006" key="5">
    <source>
        <dbReference type="Google" id="ProtNLM"/>
    </source>
</evidence>
<organism evidence="1 3">
    <name type="scientific">Prochlorococcus phage P-SSM2</name>
    <dbReference type="NCBI Taxonomy" id="268746"/>
    <lineage>
        <taxon>Viruses</taxon>
        <taxon>Duplodnaviria</taxon>
        <taxon>Heunggongvirae</taxon>
        <taxon>Uroviricota</taxon>
        <taxon>Caudoviricetes</taxon>
        <taxon>Pantevenvirales</taxon>
        <taxon>Kyanoviridae</taxon>
        <taxon>Salacisavirus</taxon>
        <taxon>Salacisavirus pssm2</taxon>
    </lineage>
</organism>
<dbReference type="InterPro" id="IPR012668">
    <property type="entry name" value="CHP02466"/>
</dbReference>
<dbReference type="Gene3D" id="2.60.120.620">
    <property type="entry name" value="q2cbj1_9rhob like domain"/>
    <property type="match status" value="1"/>
</dbReference>
<evidence type="ECO:0000313" key="3">
    <source>
        <dbReference type="Proteomes" id="UP000000991"/>
    </source>
</evidence>
<dbReference type="GeneID" id="3294398"/>
<dbReference type="RefSeq" id="YP_214234.1">
    <property type="nucleotide sequence ID" value="NC_006883.2"/>
</dbReference>
<organismHost>
    <name type="scientific">Prochlorococcus</name>
    <dbReference type="NCBI Taxonomy" id="1218"/>
</organismHost>
<reference evidence="1 3" key="1">
    <citation type="journal article" date="2005" name="PLoS Biol.">
        <title>Three Prochlorococcus cyanophage genomes: signature features and ecological interpretations.</title>
        <authorList>
            <person name="Sullivan M.B."/>
            <person name="Coleman M.L."/>
            <person name="Weigele P."/>
            <person name="Rohwer F."/>
            <person name="Chisholm S.W."/>
        </authorList>
    </citation>
    <scope>NUCLEOTIDE SEQUENCE</scope>
</reference>
<evidence type="ECO:0000313" key="2">
    <source>
        <dbReference type="EMBL" id="ACY75878.1"/>
    </source>
</evidence>
<dbReference type="KEGG" id="vg:3294398"/>
<reference evidence="1 3" key="3">
    <citation type="journal article" date="2010" name="Environ. Microbiol.">
        <title>Genomic analysis of oceanic cyanobacterial myoviruses compared with T4-like myoviruses from diverse hosts and environments.</title>
        <authorList>
            <person name="Sullivan M.B."/>
            <person name="Huang K.H."/>
            <person name="Ignacio-Espinoza J.C."/>
            <person name="Berlin A.M."/>
            <person name="Kelly L."/>
            <person name="Weigele P.R."/>
            <person name="DeFrancesco A.S."/>
            <person name="Kern S.E."/>
            <person name="Thompson L.R."/>
            <person name="Young S."/>
            <person name="Yandava C."/>
            <person name="Fu R."/>
            <person name="Krastins B."/>
            <person name="Chase M."/>
            <person name="Sarracino D."/>
            <person name="Osburne M.S."/>
            <person name="Henn M.R."/>
            <person name="Chisholm S.W."/>
        </authorList>
    </citation>
    <scope>NUCLEOTIDE SEQUENCE [LARGE SCALE GENOMIC DNA]</scope>
</reference>
<reference evidence="2 4" key="2">
    <citation type="submission" date="2009-10" db="EMBL/GenBank/DDBJ databases">
        <title>The Genome Sequence of Prochlorococcus phage P-SSM2.</title>
        <authorList>
            <consortium name="The Broad Institute Genome Sequencing Platform"/>
            <person name="Henn M.R."/>
            <person name="Sullivan M.S."/>
            <person name="Osburne M.S."/>
            <person name="Levin J."/>
            <person name="Malboeuf C."/>
            <person name="Casali M."/>
            <person name="Russ C."/>
            <person name="Lennon N."/>
            <person name="Chapman S.B."/>
            <person name="Erlich R."/>
            <person name="Young S.K."/>
            <person name="Koehrsen M."/>
            <person name="Yandava C."/>
            <person name="Zeng Q."/>
            <person name="Alvarado L."/>
            <person name="Anderson S."/>
            <person name="Berlin A."/>
            <person name="Borenstein D."/>
            <person name="Chen Z."/>
            <person name="Engels R."/>
            <person name="Freedman E."/>
            <person name="Gellesch M."/>
            <person name="Goldberg J."/>
            <person name="Green L."/>
            <person name="Griggs A."/>
            <person name="Gujja S."/>
            <person name="Heilman E.R."/>
            <person name="Heiman D."/>
            <person name="Hepburn T."/>
            <person name="Howarth C."/>
            <person name="Jen D."/>
            <person name="Larson L."/>
            <person name="Lewis B."/>
            <person name="Mehta T."/>
            <person name="Park D."/>
            <person name="Pearson M."/>
            <person name="Richards J."/>
            <person name="Rizzolo K."/>
            <person name="Roberts A."/>
            <person name="Ryan E."/>
            <person name="Saif S."/>
            <person name="Shea T."/>
            <person name="Shenoy N."/>
            <person name="Sisk P."/>
            <person name="Stolte C."/>
            <person name="Sykes S."/>
            <person name="Walk T."/>
            <person name="White J."/>
            <person name="Yu Q."/>
            <person name="Coleman M.L."/>
            <person name="Huang K.H."/>
            <person name="Weigele P.R."/>
            <person name="DeFrancesco A.S."/>
            <person name="Kern S.E."/>
            <person name="Thompson L.R."/>
            <person name="Fu R."/>
            <person name="Hombeck B."/>
            <person name="Chisholm S.W."/>
            <person name="Haas B."/>
            <person name="Nusbaum C."/>
            <person name="Birren B."/>
        </authorList>
    </citation>
    <scope>NUCLEOTIDE SEQUENCE [LARGE SCALE GENOMIC DNA]</scope>
    <source>
        <strain evidence="2">P-SSM2</strain>
    </source>
</reference>
<dbReference type="EMBL" id="GU071092">
    <property type="protein sequence ID" value="ACY75878.1"/>
    <property type="molecule type" value="Genomic_DNA"/>
</dbReference>
<evidence type="ECO:0000313" key="4">
    <source>
        <dbReference type="Proteomes" id="UP000013923"/>
    </source>
</evidence>
<protein>
    <recommendedName>
        <fullName evidence="5">2OG-Fe(II) oxygenase</fullName>
    </recommendedName>
</protein>
<keyword evidence="3" id="KW-1185">Reference proteome</keyword>